<dbReference type="FunFam" id="3.30.70.890:FF:000005">
    <property type="entry name" value="Diphosphomevalonate decarboxylase"/>
    <property type="match status" value="1"/>
</dbReference>
<evidence type="ECO:0000256" key="11">
    <source>
        <dbReference type="ARBA" id="ARBA00023221"/>
    </source>
</evidence>
<evidence type="ECO:0000259" key="16">
    <source>
        <dbReference type="Pfam" id="PF22700"/>
    </source>
</evidence>
<reference evidence="17" key="1">
    <citation type="submission" date="2021-06" db="EMBL/GenBank/DDBJ databases">
        <authorList>
            <person name="Kallberg Y."/>
            <person name="Tangrot J."/>
            <person name="Rosling A."/>
        </authorList>
    </citation>
    <scope>NUCLEOTIDE SEQUENCE</scope>
    <source>
        <strain evidence="17">BR232B</strain>
    </source>
</reference>
<feature type="domain" description="Mvd1 C-terminal" evidence="15">
    <location>
        <begin position="201"/>
        <end position="374"/>
    </location>
</feature>
<keyword evidence="18" id="KW-1185">Reference proteome</keyword>
<dbReference type="Proteomes" id="UP000789739">
    <property type="component" value="Unassembled WGS sequence"/>
</dbReference>
<keyword evidence="4 14" id="KW-0444">Lipid biosynthesis</keyword>
<evidence type="ECO:0000256" key="3">
    <source>
        <dbReference type="ARBA" id="ARBA00012296"/>
    </source>
</evidence>
<dbReference type="InterPro" id="IPR014721">
    <property type="entry name" value="Ribsml_uS5_D2-typ_fold_subgr"/>
</dbReference>
<comment type="pathway">
    <text evidence="1 14">Isoprenoid biosynthesis; isopentenyl diphosphate biosynthesis via mevalonate pathway; isopentenyl diphosphate from (R)-mevalonate: step 3/3.</text>
</comment>
<evidence type="ECO:0000256" key="12">
    <source>
        <dbReference type="ARBA" id="ARBA00023239"/>
    </source>
</evidence>
<dbReference type="SUPFAM" id="SSF55060">
    <property type="entry name" value="GHMP Kinase, C-terminal domain"/>
    <property type="match status" value="1"/>
</dbReference>
<evidence type="ECO:0000256" key="10">
    <source>
        <dbReference type="ARBA" id="ARBA00023166"/>
    </source>
</evidence>
<protein>
    <recommendedName>
        <fullName evidence="3 13">Diphosphomevalonate decarboxylase</fullName>
        <ecNumber evidence="3 13">4.1.1.33</ecNumber>
    </recommendedName>
</protein>
<proteinExistence type="inferred from homology"/>
<dbReference type="EC" id="4.1.1.33" evidence="3 13"/>
<evidence type="ECO:0000256" key="14">
    <source>
        <dbReference type="RuleBase" id="RU363086"/>
    </source>
</evidence>
<evidence type="ECO:0000313" key="18">
    <source>
        <dbReference type="Proteomes" id="UP000789739"/>
    </source>
</evidence>
<evidence type="ECO:0000256" key="6">
    <source>
        <dbReference type="ARBA" id="ARBA00022840"/>
    </source>
</evidence>
<dbReference type="GO" id="GO:0019287">
    <property type="term" value="P:isopentenyl diphosphate biosynthetic process, mevalonate pathway"/>
    <property type="evidence" value="ECO:0007669"/>
    <property type="project" value="UniProtKB-UniRule"/>
</dbReference>
<keyword evidence="11 14" id="KW-0753">Steroid metabolism</keyword>
<evidence type="ECO:0000259" key="15">
    <source>
        <dbReference type="Pfam" id="PF18376"/>
    </source>
</evidence>
<evidence type="ECO:0000256" key="1">
    <source>
        <dbReference type="ARBA" id="ARBA00005055"/>
    </source>
</evidence>
<organism evidence="17 18">
    <name type="scientific">Paraglomus brasilianum</name>
    <dbReference type="NCBI Taxonomy" id="144538"/>
    <lineage>
        <taxon>Eukaryota</taxon>
        <taxon>Fungi</taxon>
        <taxon>Fungi incertae sedis</taxon>
        <taxon>Mucoromycota</taxon>
        <taxon>Glomeromycotina</taxon>
        <taxon>Glomeromycetes</taxon>
        <taxon>Paraglomerales</taxon>
        <taxon>Paraglomeraceae</taxon>
        <taxon>Paraglomus</taxon>
    </lineage>
</organism>
<dbReference type="EMBL" id="CAJVPI010001053">
    <property type="protein sequence ID" value="CAG8591611.1"/>
    <property type="molecule type" value="Genomic_DNA"/>
</dbReference>
<comment type="similarity">
    <text evidence="2 13 14">Belongs to the diphosphomevalonate decarboxylase family.</text>
</comment>
<evidence type="ECO:0000256" key="9">
    <source>
        <dbReference type="ARBA" id="ARBA00023098"/>
    </source>
</evidence>
<keyword evidence="8 14" id="KW-0756">Sterol biosynthesis</keyword>
<feature type="domain" description="Diphosphomevalonate decarboxylase-like N-terminal" evidence="16">
    <location>
        <begin position="11"/>
        <end position="187"/>
    </location>
</feature>
<keyword evidence="12 13" id="KW-0456">Lyase</keyword>
<sequence>MSGYYEKTCTAPVNIAIIKYWGKRDVSLNLPTNSSLSVTLSQDNLQSKTTIRADPSFSKTRLWLNGIEEDVSANKRMQTCIKEARRLRSLYEQQLLRDGNSDVVPLAEYNLHICSENNFPTAAGLASSASGFACLVYTLAQLYSLPNSTSELSLIARQGSGSACRSLFGGFVAWEMGVNYDGSDSIAVQIADEHHWPELVALICVVSDAKKTVGSTAGMQSTVKTSPLLKERIEQVVPKRMEEMVKAIKNKDFNMFAEITMRDSNQFHAVCLDSFPPIFYLNDISRAIIKLVNEYNAISSDYKAAYTFDAGPNAVIYTLRENVDELAGLVKRYFMGEERGQIPSSFRVDAVPILEKGSVRHIIKTTVGDGPRIIEDGLLNEEGMPKS</sequence>
<dbReference type="GO" id="GO:0016126">
    <property type="term" value="P:sterol biosynthetic process"/>
    <property type="evidence" value="ECO:0007669"/>
    <property type="project" value="UniProtKB-KW"/>
</dbReference>
<name>A0A9N9GC19_9GLOM</name>
<dbReference type="InterPro" id="IPR036554">
    <property type="entry name" value="GHMP_kinase_C_sf"/>
</dbReference>
<keyword evidence="5 13" id="KW-0547">Nucleotide-binding</keyword>
<dbReference type="PIRSF" id="PIRSF015950">
    <property type="entry name" value="Mev_P_decrbx"/>
    <property type="match status" value="1"/>
</dbReference>
<dbReference type="GO" id="GO:0005524">
    <property type="term" value="F:ATP binding"/>
    <property type="evidence" value="ECO:0007669"/>
    <property type="project" value="UniProtKB-UniRule"/>
</dbReference>
<evidence type="ECO:0000256" key="13">
    <source>
        <dbReference type="PIRNR" id="PIRNR015950"/>
    </source>
</evidence>
<dbReference type="InterPro" id="IPR029765">
    <property type="entry name" value="Mev_diP_decarb"/>
</dbReference>
<keyword evidence="6 13" id="KW-0067">ATP-binding</keyword>
<comment type="catalytic activity">
    <reaction evidence="13 14">
        <text>(R)-5-diphosphomevalonate + ATP = isopentenyl diphosphate + ADP + phosphate + CO2</text>
        <dbReference type="Rhea" id="RHEA:23732"/>
        <dbReference type="ChEBI" id="CHEBI:16526"/>
        <dbReference type="ChEBI" id="CHEBI:30616"/>
        <dbReference type="ChEBI" id="CHEBI:43474"/>
        <dbReference type="ChEBI" id="CHEBI:57557"/>
        <dbReference type="ChEBI" id="CHEBI:128769"/>
        <dbReference type="ChEBI" id="CHEBI:456216"/>
        <dbReference type="EC" id="4.1.1.33"/>
    </reaction>
</comment>
<dbReference type="GO" id="GO:0005829">
    <property type="term" value="C:cytosol"/>
    <property type="evidence" value="ECO:0007669"/>
    <property type="project" value="InterPro"/>
</dbReference>
<dbReference type="Pfam" id="PF18376">
    <property type="entry name" value="MDD_C"/>
    <property type="match status" value="1"/>
</dbReference>
<evidence type="ECO:0000256" key="4">
    <source>
        <dbReference type="ARBA" id="ARBA00022516"/>
    </source>
</evidence>
<dbReference type="InterPro" id="IPR020568">
    <property type="entry name" value="Ribosomal_Su5_D2-typ_SF"/>
</dbReference>
<dbReference type="NCBIfam" id="TIGR01240">
    <property type="entry name" value="mevDPdecarb"/>
    <property type="match status" value="1"/>
</dbReference>
<dbReference type="FunFam" id="3.30.230.10:FF:000018">
    <property type="entry name" value="Diphosphomevalonate decarboxylase"/>
    <property type="match status" value="1"/>
</dbReference>
<dbReference type="Pfam" id="PF22700">
    <property type="entry name" value="MVD-like_N"/>
    <property type="match status" value="1"/>
</dbReference>
<dbReference type="InterPro" id="IPR041431">
    <property type="entry name" value="Mvd1_C"/>
</dbReference>
<dbReference type="SUPFAM" id="SSF54211">
    <property type="entry name" value="Ribosomal protein S5 domain 2-like"/>
    <property type="match status" value="1"/>
</dbReference>
<dbReference type="Gene3D" id="3.30.70.890">
    <property type="entry name" value="GHMP kinase, C-terminal domain"/>
    <property type="match status" value="1"/>
</dbReference>
<dbReference type="Gene3D" id="3.30.230.10">
    <property type="match status" value="1"/>
</dbReference>
<gene>
    <name evidence="17" type="ORF">PBRASI_LOCUS7154</name>
</gene>
<comment type="caution">
    <text evidence="17">The sequence shown here is derived from an EMBL/GenBank/DDBJ whole genome shotgun (WGS) entry which is preliminary data.</text>
</comment>
<accession>A0A9N9GC19</accession>
<dbReference type="OrthoDB" id="10253702at2759"/>
<keyword evidence="10 14" id="KW-1207">Sterol metabolism</keyword>
<evidence type="ECO:0000313" key="17">
    <source>
        <dbReference type="EMBL" id="CAG8591611.1"/>
    </source>
</evidence>
<dbReference type="GO" id="GO:0004163">
    <property type="term" value="F:diphosphomevalonate decarboxylase activity"/>
    <property type="evidence" value="ECO:0007669"/>
    <property type="project" value="UniProtKB-UniRule"/>
</dbReference>
<dbReference type="PANTHER" id="PTHR10977">
    <property type="entry name" value="DIPHOSPHOMEVALONATE DECARBOXYLASE"/>
    <property type="match status" value="1"/>
</dbReference>
<evidence type="ECO:0000256" key="7">
    <source>
        <dbReference type="ARBA" id="ARBA00022955"/>
    </source>
</evidence>
<keyword evidence="9 13" id="KW-0443">Lipid metabolism</keyword>
<evidence type="ECO:0000256" key="2">
    <source>
        <dbReference type="ARBA" id="ARBA00008831"/>
    </source>
</evidence>
<dbReference type="AlphaFoldDB" id="A0A9N9GC19"/>
<dbReference type="InterPro" id="IPR053859">
    <property type="entry name" value="MVD-like_N"/>
</dbReference>
<dbReference type="PANTHER" id="PTHR10977:SF3">
    <property type="entry name" value="DIPHOSPHOMEVALONATE DECARBOXYLASE"/>
    <property type="match status" value="1"/>
</dbReference>
<keyword evidence="7 14" id="KW-0752">Steroid biosynthesis</keyword>
<dbReference type="InterPro" id="IPR005935">
    <property type="entry name" value="Mev_decarb"/>
</dbReference>
<evidence type="ECO:0000256" key="5">
    <source>
        <dbReference type="ARBA" id="ARBA00022741"/>
    </source>
</evidence>
<evidence type="ECO:0000256" key="8">
    <source>
        <dbReference type="ARBA" id="ARBA00023011"/>
    </source>
</evidence>